<dbReference type="SUPFAM" id="SSF103473">
    <property type="entry name" value="MFS general substrate transporter"/>
    <property type="match status" value="1"/>
</dbReference>
<proteinExistence type="predicted"/>
<protein>
    <submittedName>
        <fullName evidence="1">Uncharacterized protein</fullName>
    </submittedName>
</protein>
<dbReference type="InterPro" id="IPR036259">
    <property type="entry name" value="MFS_trans_sf"/>
</dbReference>
<reference evidence="1" key="1">
    <citation type="journal article" date="2020" name="Stud. Mycol.">
        <title>101 Dothideomycetes genomes: a test case for predicting lifestyles and emergence of pathogens.</title>
        <authorList>
            <person name="Haridas S."/>
            <person name="Albert R."/>
            <person name="Binder M."/>
            <person name="Bloem J."/>
            <person name="Labutti K."/>
            <person name="Salamov A."/>
            <person name="Andreopoulos B."/>
            <person name="Baker S."/>
            <person name="Barry K."/>
            <person name="Bills G."/>
            <person name="Bluhm B."/>
            <person name="Cannon C."/>
            <person name="Castanera R."/>
            <person name="Culley D."/>
            <person name="Daum C."/>
            <person name="Ezra D."/>
            <person name="Gonzalez J."/>
            <person name="Henrissat B."/>
            <person name="Kuo A."/>
            <person name="Liang C."/>
            <person name="Lipzen A."/>
            <person name="Lutzoni F."/>
            <person name="Magnuson J."/>
            <person name="Mondo S."/>
            <person name="Nolan M."/>
            <person name="Ohm R."/>
            <person name="Pangilinan J."/>
            <person name="Park H.-J."/>
            <person name="Ramirez L."/>
            <person name="Alfaro M."/>
            <person name="Sun H."/>
            <person name="Tritt A."/>
            <person name="Yoshinaga Y."/>
            <person name="Zwiers L.-H."/>
            <person name="Turgeon B."/>
            <person name="Goodwin S."/>
            <person name="Spatafora J."/>
            <person name="Crous P."/>
            <person name="Grigoriev I."/>
        </authorList>
    </citation>
    <scope>NUCLEOTIDE SEQUENCE</scope>
    <source>
        <strain evidence="1">CBS 116005</strain>
    </source>
</reference>
<organism evidence="1 2">
    <name type="scientific">Teratosphaeria nubilosa</name>
    <dbReference type="NCBI Taxonomy" id="161662"/>
    <lineage>
        <taxon>Eukaryota</taxon>
        <taxon>Fungi</taxon>
        <taxon>Dikarya</taxon>
        <taxon>Ascomycota</taxon>
        <taxon>Pezizomycotina</taxon>
        <taxon>Dothideomycetes</taxon>
        <taxon>Dothideomycetidae</taxon>
        <taxon>Mycosphaerellales</taxon>
        <taxon>Teratosphaeriaceae</taxon>
        <taxon>Teratosphaeria</taxon>
    </lineage>
</organism>
<dbReference type="OrthoDB" id="10021397at2759"/>
<gene>
    <name evidence="1" type="ORF">EJ03DRAFT_366805</name>
</gene>
<dbReference type="EMBL" id="ML995866">
    <property type="protein sequence ID" value="KAF2766765.1"/>
    <property type="molecule type" value="Genomic_DNA"/>
</dbReference>
<sequence length="94" mass="10384">MLQHLGSQTCSPRSRGYLRECFDHIVHSVNMAMLIAARALQGDAGDGLTQLVIITISDLYSMRQRTLCLGLAEVVWAKRGQRGLCQELSGDVDH</sequence>
<keyword evidence="2" id="KW-1185">Reference proteome</keyword>
<accession>A0A6G1L1S0</accession>
<dbReference type="AlphaFoldDB" id="A0A6G1L1S0"/>
<name>A0A6G1L1S0_9PEZI</name>
<evidence type="ECO:0000313" key="1">
    <source>
        <dbReference type="EMBL" id="KAF2766765.1"/>
    </source>
</evidence>
<dbReference type="Proteomes" id="UP000799436">
    <property type="component" value="Unassembled WGS sequence"/>
</dbReference>
<evidence type="ECO:0000313" key="2">
    <source>
        <dbReference type="Proteomes" id="UP000799436"/>
    </source>
</evidence>